<evidence type="ECO:0000313" key="2">
    <source>
        <dbReference type="Proteomes" id="UP000285326"/>
    </source>
</evidence>
<dbReference type="Proteomes" id="UP000285326">
    <property type="component" value="Unassembled WGS sequence"/>
</dbReference>
<reference evidence="1 2" key="1">
    <citation type="journal article" date="2018" name="BMC Genomics">
        <title>Comparative genome analyses reveal sequence features reflecting distinct modes of host-adaptation between dicot and monocot powdery mildew.</title>
        <authorList>
            <person name="Wu Y."/>
            <person name="Ma X."/>
            <person name="Pan Z."/>
            <person name="Kale S.D."/>
            <person name="Song Y."/>
            <person name="King H."/>
            <person name="Zhang Q."/>
            <person name="Presley C."/>
            <person name="Deng X."/>
            <person name="Wei C.I."/>
            <person name="Xiao S."/>
        </authorList>
    </citation>
    <scope>NUCLEOTIDE SEQUENCE [LARGE SCALE GENOMIC DNA]</scope>
    <source>
        <strain evidence="1">UMSG1</strain>
    </source>
</reference>
<evidence type="ECO:0000313" key="1">
    <source>
        <dbReference type="EMBL" id="RKF96014.1"/>
    </source>
</evidence>
<organism evidence="1 2">
    <name type="scientific">Golovinomyces cichoracearum</name>
    <dbReference type="NCBI Taxonomy" id="62708"/>
    <lineage>
        <taxon>Eukaryota</taxon>
        <taxon>Fungi</taxon>
        <taxon>Dikarya</taxon>
        <taxon>Ascomycota</taxon>
        <taxon>Pezizomycotina</taxon>
        <taxon>Leotiomycetes</taxon>
        <taxon>Erysiphales</taxon>
        <taxon>Erysiphaceae</taxon>
        <taxon>Golovinomyces</taxon>
    </lineage>
</organism>
<dbReference type="AlphaFoldDB" id="A0A420JCG0"/>
<accession>A0A420JCG0</accession>
<gene>
    <name evidence="1" type="ORF">GcM1_034001</name>
</gene>
<comment type="caution">
    <text evidence="1">The sequence shown here is derived from an EMBL/GenBank/DDBJ whole genome shotgun (WGS) entry which is preliminary data.</text>
</comment>
<name>A0A420JCG0_9PEZI</name>
<dbReference type="EMBL" id="MCBS01003474">
    <property type="protein sequence ID" value="RKF96014.1"/>
    <property type="molecule type" value="Genomic_DNA"/>
</dbReference>
<sequence length="36" mass="4073">MLSHQHPEMMPGPNPMILLKQLLGNRLDSPIHMPVV</sequence>
<protein>
    <submittedName>
        <fullName evidence="1">Uncharacterized protein</fullName>
    </submittedName>
</protein>
<proteinExistence type="predicted"/>